<dbReference type="PANTHER" id="PTHR43544">
    <property type="entry name" value="SHORT-CHAIN DEHYDROGENASE/REDUCTASE"/>
    <property type="match status" value="1"/>
</dbReference>
<evidence type="ECO:0000313" key="5">
    <source>
        <dbReference type="Proteomes" id="UP000320762"/>
    </source>
</evidence>
<dbReference type="GO" id="GO:0016491">
    <property type="term" value="F:oxidoreductase activity"/>
    <property type="evidence" value="ECO:0007669"/>
    <property type="project" value="UniProtKB-KW"/>
</dbReference>
<dbReference type="EMBL" id="VDMD01000018">
    <property type="protein sequence ID" value="TRM61124.1"/>
    <property type="molecule type" value="Genomic_DNA"/>
</dbReference>
<comment type="similarity">
    <text evidence="1">Belongs to the short-chain dehydrogenases/reductases (SDR) family.</text>
</comment>
<comment type="caution">
    <text evidence="4">The sequence shown here is derived from an EMBL/GenBank/DDBJ whole genome shotgun (WGS) entry which is preliminary data.</text>
</comment>
<name>A0A550C8J6_9AGAR</name>
<reference evidence="4 5" key="1">
    <citation type="journal article" date="2019" name="New Phytol.">
        <title>Comparative genomics reveals unique wood-decay strategies and fruiting body development in the Schizophyllaceae.</title>
        <authorList>
            <person name="Almasi E."/>
            <person name="Sahu N."/>
            <person name="Krizsan K."/>
            <person name="Balint B."/>
            <person name="Kovacs G.M."/>
            <person name="Kiss B."/>
            <person name="Cseklye J."/>
            <person name="Drula E."/>
            <person name="Henrissat B."/>
            <person name="Nagy I."/>
            <person name="Chovatia M."/>
            <person name="Adam C."/>
            <person name="LaButti K."/>
            <person name="Lipzen A."/>
            <person name="Riley R."/>
            <person name="Grigoriev I.V."/>
            <person name="Nagy L.G."/>
        </authorList>
    </citation>
    <scope>NUCLEOTIDE SEQUENCE [LARGE SCALE GENOMIC DNA]</scope>
    <source>
        <strain evidence="4 5">NL-1724</strain>
    </source>
</reference>
<evidence type="ECO:0000313" key="4">
    <source>
        <dbReference type="EMBL" id="TRM61124.1"/>
    </source>
</evidence>
<organism evidence="4 5">
    <name type="scientific">Schizophyllum amplum</name>
    <dbReference type="NCBI Taxonomy" id="97359"/>
    <lineage>
        <taxon>Eukaryota</taxon>
        <taxon>Fungi</taxon>
        <taxon>Dikarya</taxon>
        <taxon>Basidiomycota</taxon>
        <taxon>Agaricomycotina</taxon>
        <taxon>Agaricomycetes</taxon>
        <taxon>Agaricomycetidae</taxon>
        <taxon>Agaricales</taxon>
        <taxon>Schizophyllaceae</taxon>
        <taxon>Schizophyllum</taxon>
    </lineage>
</organism>
<dbReference type="PANTHER" id="PTHR43544:SF7">
    <property type="entry name" value="NADB-LER2"/>
    <property type="match status" value="1"/>
</dbReference>
<dbReference type="InterPro" id="IPR002347">
    <property type="entry name" value="SDR_fam"/>
</dbReference>
<dbReference type="GO" id="GO:0005737">
    <property type="term" value="C:cytoplasm"/>
    <property type="evidence" value="ECO:0007669"/>
    <property type="project" value="TreeGrafter"/>
</dbReference>
<protein>
    <recommendedName>
        <fullName evidence="6">NAD(P)-binding protein</fullName>
    </recommendedName>
</protein>
<keyword evidence="2" id="KW-0521">NADP</keyword>
<accession>A0A550C8J6</accession>
<dbReference type="Gene3D" id="3.40.50.720">
    <property type="entry name" value="NAD(P)-binding Rossmann-like Domain"/>
    <property type="match status" value="1"/>
</dbReference>
<keyword evidence="5" id="KW-1185">Reference proteome</keyword>
<gene>
    <name evidence="4" type="ORF">BD626DRAFT_406229</name>
</gene>
<proteinExistence type="inferred from homology"/>
<dbReference type="InterPro" id="IPR036291">
    <property type="entry name" value="NAD(P)-bd_dom_sf"/>
</dbReference>
<evidence type="ECO:0000256" key="3">
    <source>
        <dbReference type="ARBA" id="ARBA00023002"/>
    </source>
</evidence>
<dbReference type="PRINTS" id="PR00081">
    <property type="entry name" value="GDHRDH"/>
</dbReference>
<sequence>MSSSSTVYLVTGAGRGIGLGLVSQLATRPDVVVFAGVRDFSRKGGLDAVVSAYPDRVHIIKVVSADQQNNDEAVQEIKKVAGRLDVVIANAAIDVPKRSLDTSPEEMIDHFNVNVNGPLVLFQAAYEVLRASKSPKFVSVSSIVGSVTVAPEFPTNQMAYGVSKASLNWVTRKLHTDNPDMTIFPIHPGNVDTPGFAEILPQDPILYKMIEQAPPISVEVSVRGVLEQVDAATRETHGGKFVDHTGLGKLPW</sequence>
<dbReference type="InterPro" id="IPR051468">
    <property type="entry name" value="Fungal_SecMetab_SDRs"/>
</dbReference>
<dbReference type="SUPFAM" id="SSF51735">
    <property type="entry name" value="NAD(P)-binding Rossmann-fold domains"/>
    <property type="match status" value="1"/>
</dbReference>
<evidence type="ECO:0008006" key="6">
    <source>
        <dbReference type="Google" id="ProtNLM"/>
    </source>
</evidence>
<dbReference type="PROSITE" id="PS00061">
    <property type="entry name" value="ADH_SHORT"/>
    <property type="match status" value="1"/>
</dbReference>
<keyword evidence="3" id="KW-0560">Oxidoreductase</keyword>
<dbReference type="OrthoDB" id="9876299at2759"/>
<dbReference type="Pfam" id="PF00106">
    <property type="entry name" value="adh_short"/>
    <property type="match status" value="1"/>
</dbReference>
<dbReference type="AlphaFoldDB" id="A0A550C8J6"/>
<dbReference type="Proteomes" id="UP000320762">
    <property type="component" value="Unassembled WGS sequence"/>
</dbReference>
<evidence type="ECO:0000256" key="2">
    <source>
        <dbReference type="ARBA" id="ARBA00022857"/>
    </source>
</evidence>
<evidence type="ECO:0000256" key="1">
    <source>
        <dbReference type="ARBA" id="ARBA00006484"/>
    </source>
</evidence>
<dbReference type="InterPro" id="IPR020904">
    <property type="entry name" value="Sc_DH/Rdtase_CS"/>
</dbReference>